<accession>A0A918FU24</accession>
<evidence type="ECO:0000256" key="1">
    <source>
        <dbReference type="SAM" id="MobiDB-lite"/>
    </source>
</evidence>
<dbReference type="Proteomes" id="UP000606194">
    <property type="component" value="Unassembled WGS sequence"/>
</dbReference>
<dbReference type="EMBL" id="BMTL01000007">
    <property type="protein sequence ID" value="GGR80543.1"/>
    <property type="molecule type" value="Genomic_DNA"/>
</dbReference>
<evidence type="ECO:0000313" key="3">
    <source>
        <dbReference type="Proteomes" id="UP000606194"/>
    </source>
</evidence>
<sequence length="521" mass="56609">MTPLTLESGELDLAGSGRPRRDPRQAEEIMRAAGLEPLEPCRGSSAPWRCRHTACGREVTPRLSNITKGQRGCVYCSGHARIEPEAAAAVMRAAGLEPLEPYPGGSDRKWRCRHRACGREVTPTYVRINSGAGPCRWCAPNAPVDPDVAAADMRAAGLDPLGPYPGVDTPWPVRCRACGAPGAPTLGSIRQGQGGCYPCGRRKANESMRHDAETAAAVMRAAGLEPLEPYPGTEFAWKSRCITCGSIVSPRLGSLTGRSRRPGCKRCADRANGAAQRHDEDLAVAEMREHGFEPQEPYRGVKYPWRCLCHGCGTITSPTFGSILAGQSGCRRCADLRSAAARREDPERAAASMREAGLEPLEPYTTSMTPWRCRCTTCGRTSTPTLSKIRSGRGCKYCARFGFDRAAPARVYVVTHVQHGAVKIGVAGARQRNDRIGQHRRLGWTLYYEHHVPTGDDALSVEQTILRRLRAAGHGVFLTAAQLPNGWTETFDAARVTAAELRDAIREHQTAPTPPQPLTLF</sequence>
<evidence type="ECO:0008006" key="4">
    <source>
        <dbReference type="Google" id="ProtNLM"/>
    </source>
</evidence>
<proteinExistence type="predicted"/>
<protein>
    <recommendedName>
        <fullName evidence="4">GIY-YIG nuclease family protein</fullName>
    </recommendedName>
</protein>
<name>A0A918FU24_9ACTN</name>
<keyword evidence="3" id="KW-1185">Reference proteome</keyword>
<reference evidence="2" key="1">
    <citation type="journal article" date="2014" name="Int. J. Syst. Evol. Microbiol.">
        <title>Complete genome sequence of Corynebacterium casei LMG S-19264T (=DSM 44701T), isolated from a smear-ripened cheese.</title>
        <authorList>
            <consortium name="US DOE Joint Genome Institute (JGI-PGF)"/>
            <person name="Walter F."/>
            <person name="Albersmeier A."/>
            <person name="Kalinowski J."/>
            <person name="Ruckert C."/>
        </authorList>
    </citation>
    <scope>NUCLEOTIDE SEQUENCE</scope>
    <source>
        <strain evidence="2">JCM 4386</strain>
    </source>
</reference>
<organism evidence="2 3">
    <name type="scientific">Streptomyces humidus</name>
    <dbReference type="NCBI Taxonomy" id="52259"/>
    <lineage>
        <taxon>Bacteria</taxon>
        <taxon>Bacillati</taxon>
        <taxon>Actinomycetota</taxon>
        <taxon>Actinomycetes</taxon>
        <taxon>Kitasatosporales</taxon>
        <taxon>Streptomycetaceae</taxon>
        <taxon>Streptomyces</taxon>
    </lineage>
</organism>
<evidence type="ECO:0000313" key="2">
    <source>
        <dbReference type="EMBL" id="GGR80543.1"/>
    </source>
</evidence>
<feature type="region of interest" description="Disordered" evidence="1">
    <location>
        <begin position="1"/>
        <end position="24"/>
    </location>
</feature>
<dbReference type="AlphaFoldDB" id="A0A918FU24"/>
<gene>
    <name evidence="2" type="ORF">GCM10010269_19600</name>
</gene>
<reference evidence="2" key="2">
    <citation type="submission" date="2020-09" db="EMBL/GenBank/DDBJ databases">
        <authorList>
            <person name="Sun Q."/>
            <person name="Ohkuma M."/>
        </authorList>
    </citation>
    <scope>NUCLEOTIDE SEQUENCE</scope>
    <source>
        <strain evidence="2">JCM 4386</strain>
    </source>
</reference>
<comment type="caution">
    <text evidence="2">The sequence shown here is derived from an EMBL/GenBank/DDBJ whole genome shotgun (WGS) entry which is preliminary data.</text>
</comment>